<dbReference type="FunFam" id="3.30.505.10:FF:000023">
    <property type="entry name" value="Tyrosine-protein kinase"/>
    <property type="match status" value="1"/>
</dbReference>
<keyword evidence="2 12" id="KW-0728">SH3 domain</keyword>
<name>A0A6G1SN88_9ACAR</name>
<gene>
    <name evidence="19" type="primary">CSK</name>
    <name evidence="19" type="ORF">g.10823</name>
</gene>
<sequence length="455" mass="51583">MTKGLLTGSEVIARCDFQGSAAEHLSFFKGDILTITEDNADDNAEWYQAQNADGTKGLVPISHLQKRTEVKLNTMPWFHGKITRDEAEELLKPPKDGLFLVRESTNFPGDYTLCICCNNKVEHYRTIFMNNKYTIDEEGFFDSLSQLVDHYKEDADGLCTSLKMSVPKKCSKNDLKAFEAAGYTIKTDDLTLLEESLGRGETGDVVLAKFGRHKVAVKIMKETDEAIRSFTNEACLMTSLKHKNLVQMIGITIDGPNICLVTEYMEKGSLSEYLRTRGRQRVTLKDQIRFARDTCAGMAYLESKKVVHRDLAARNILISEDYTAKVCDFGLASREKFSDIYMNSGTGCRIPIKWTAPESLRLGEFSPKSDMWSFGILLYEIYSFGRLPYPKIPLADVVKYVESGYRMEAPEGCPPSIYDIMKRAWRAEPRERPSFADTLKEIERLESETPDTPRN</sequence>
<dbReference type="PANTHER" id="PTHR24418">
    <property type="entry name" value="TYROSINE-PROTEIN KINASE"/>
    <property type="match status" value="1"/>
</dbReference>
<dbReference type="GO" id="GO:0004715">
    <property type="term" value="F:non-membrane spanning protein tyrosine kinase activity"/>
    <property type="evidence" value="ECO:0007669"/>
    <property type="project" value="UniProtKB-EC"/>
</dbReference>
<evidence type="ECO:0000256" key="8">
    <source>
        <dbReference type="ARBA" id="ARBA00022999"/>
    </source>
</evidence>
<dbReference type="Gene3D" id="3.30.505.10">
    <property type="entry name" value="SH2 domain"/>
    <property type="match status" value="1"/>
</dbReference>
<dbReference type="FunFam" id="1.10.510.10:FF:000554">
    <property type="entry name" value="Predicted protein"/>
    <property type="match status" value="1"/>
</dbReference>
<dbReference type="InterPro" id="IPR001452">
    <property type="entry name" value="SH3_domain"/>
</dbReference>
<dbReference type="GO" id="GO:0005524">
    <property type="term" value="F:ATP binding"/>
    <property type="evidence" value="ECO:0007669"/>
    <property type="project" value="UniProtKB-UniRule"/>
</dbReference>
<evidence type="ECO:0000256" key="2">
    <source>
        <dbReference type="ARBA" id="ARBA00022443"/>
    </source>
</evidence>
<keyword evidence="7 13" id="KW-0067">ATP-binding</keyword>
<keyword evidence="9 14" id="KW-0829">Tyrosine-protein kinase</keyword>
<organism evidence="19">
    <name type="scientific">Aceria tosichella</name>
    <name type="common">wheat curl mite</name>
    <dbReference type="NCBI Taxonomy" id="561515"/>
    <lineage>
        <taxon>Eukaryota</taxon>
        <taxon>Metazoa</taxon>
        <taxon>Ecdysozoa</taxon>
        <taxon>Arthropoda</taxon>
        <taxon>Chelicerata</taxon>
        <taxon>Arachnida</taxon>
        <taxon>Acari</taxon>
        <taxon>Acariformes</taxon>
        <taxon>Trombidiformes</taxon>
        <taxon>Prostigmata</taxon>
        <taxon>Eupodina</taxon>
        <taxon>Eriophyoidea</taxon>
        <taxon>Eriophyidae</taxon>
        <taxon>Eriophyinae</taxon>
        <taxon>Aceriini</taxon>
        <taxon>Aceria</taxon>
    </lineage>
</organism>
<dbReference type="GO" id="GO:0048468">
    <property type="term" value="P:cell development"/>
    <property type="evidence" value="ECO:0007669"/>
    <property type="project" value="UniProtKB-ARBA"/>
</dbReference>
<dbReference type="CDD" id="cd09937">
    <property type="entry name" value="SH2_csk_like"/>
    <property type="match status" value="1"/>
</dbReference>
<dbReference type="InterPro" id="IPR008266">
    <property type="entry name" value="Tyr_kinase_AS"/>
</dbReference>
<dbReference type="Pfam" id="PF00018">
    <property type="entry name" value="SH3_1"/>
    <property type="match status" value="1"/>
</dbReference>
<dbReference type="SUPFAM" id="SSF50044">
    <property type="entry name" value="SH3-domain"/>
    <property type="match status" value="1"/>
</dbReference>
<keyword evidence="5 13" id="KW-0547">Nucleotide-binding</keyword>
<evidence type="ECO:0000256" key="15">
    <source>
        <dbReference type="SAM" id="MobiDB-lite"/>
    </source>
</evidence>
<dbReference type="PRINTS" id="PR00678">
    <property type="entry name" value="PI3KINASEP85"/>
</dbReference>
<evidence type="ECO:0000256" key="4">
    <source>
        <dbReference type="ARBA" id="ARBA00022679"/>
    </source>
</evidence>
<feature type="domain" description="Protein kinase" evidence="18">
    <location>
        <begin position="191"/>
        <end position="445"/>
    </location>
</feature>
<evidence type="ECO:0000256" key="13">
    <source>
        <dbReference type="PROSITE-ProRule" id="PRU10141"/>
    </source>
</evidence>
<comment type="similarity">
    <text evidence="14">Belongs to the protein kinase superfamily. Tyr protein kinase family.</text>
</comment>
<dbReference type="InterPro" id="IPR050198">
    <property type="entry name" value="Non-receptor_tyrosine_kinases"/>
</dbReference>
<dbReference type="PRINTS" id="PR00109">
    <property type="entry name" value="TYRKINASE"/>
</dbReference>
<dbReference type="InterPro" id="IPR036860">
    <property type="entry name" value="SH2_dom_sf"/>
</dbReference>
<dbReference type="SMART" id="SM00219">
    <property type="entry name" value="TyrKc"/>
    <property type="match status" value="1"/>
</dbReference>
<evidence type="ECO:0000256" key="6">
    <source>
        <dbReference type="ARBA" id="ARBA00022777"/>
    </source>
</evidence>
<dbReference type="Pfam" id="PF07714">
    <property type="entry name" value="PK_Tyr_Ser-Thr"/>
    <property type="match status" value="1"/>
</dbReference>
<evidence type="ECO:0000256" key="9">
    <source>
        <dbReference type="ARBA" id="ARBA00023137"/>
    </source>
</evidence>
<dbReference type="InterPro" id="IPR036028">
    <property type="entry name" value="SH3-like_dom_sf"/>
</dbReference>
<dbReference type="SUPFAM" id="SSF55550">
    <property type="entry name" value="SH2 domain"/>
    <property type="match status" value="1"/>
</dbReference>
<feature type="binding site" evidence="13">
    <location>
        <position position="218"/>
    </location>
    <ligand>
        <name>ATP</name>
        <dbReference type="ChEBI" id="CHEBI:30616"/>
    </ligand>
</feature>
<evidence type="ECO:0000256" key="5">
    <source>
        <dbReference type="ARBA" id="ARBA00022741"/>
    </source>
</evidence>
<accession>A0A6G1SN88</accession>
<evidence type="ECO:0000256" key="14">
    <source>
        <dbReference type="RuleBase" id="RU362096"/>
    </source>
</evidence>
<dbReference type="PRINTS" id="PR00401">
    <property type="entry name" value="SH2DOMAIN"/>
</dbReference>
<dbReference type="PROSITE" id="PS50001">
    <property type="entry name" value="SH2"/>
    <property type="match status" value="1"/>
</dbReference>
<dbReference type="Gene3D" id="2.30.30.40">
    <property type="entry name" value="SH3 Domains"/>
    <property type="match status" value="1"/>
</dbReference>
<reference evidence="19" key="1">
    <citation type="submission" date="2018-10" db="EMBL/GenBank/DDBJ databases">
        <title>Transcriptome assembly of Aceria tosichella (Wheat curl mite) Type 2.</title>
        <authorList>
            <person name="Scully E.D."/>
            <person name="Geib S.M."/>
            <person name="Palmer N.A."/>
            <person name="Gupta A.K."/>
            <person name="Sarath G."/>
            <person name="Tatineni S."/>
        </authorList>
    </citation>
    <scope>NUCLEOTIDE SEQUENCE</scope>
    <source>
        <strain evidence="19">LincolnNE</strain>
    </source>
</reference>
<feature type="domain" description="SH3" evidence="17">
    <location>
        <begin position="6"/>
        <end position="69"/>
    </location>
</feature>
<dbReference type="InterPro" id="IPR000719">
    <property type="entry name" value="Prot_kinase_dom"/>
</dbReference>
<dbReference type="EC" id="2.7.10.2" evidence="14"/>
<evidence type="ECO:0000259" key="18">
    <source>
        <dbReference type="PROSITE" id="PS50011"/>
    </source>
</evidence>
<feature type="region of interest" description="Disordered" evidence="15">
    <location>
        <begin position="430"/>
        <end position="455"/>
    </location>
</feature>
<dbReference type="PROSITE" id="PS00109">
    <property type="entry name" value="PROTEIN_KINASE_TYR"/>
    <property type="match status" value="1"/>
</dbReference>
<dbReference type="SMART" id="SM00252">
    <property type="entry name" value="SH2"/>
    <property type="match status" value="1"/>
</dbReference>
<dbReference type="SUPFAM" id="SSF56112">
    <property type="entry name" value="Protein kinase-like (PK-like)"/>
    <property type="match status" value="1"/>
</dbReference>
<evidence type="ECO:0000256" key="7">
    <source>
        <dbReference type="ARBA" id="ARBA00022840"/>
    </source>
</evidence>
<feature type="domain" description="SH2" evidence="16">
    <location>
        <begin position="77"/>
        <end position="168"/>
    </location>
</feature>
<dbReference type="SMART" id="SM00326">
    <property type="entry name" value="SH3"/>
    <property type="match status" value="1"/>
</dbReference>
<dbReference type="AlphaFoldDB" id="A0A6G1SN88"/>
<evidence type="ECO:0000256" key="10">
    <source>
        <dbReference type="ARBA" id="ARBA00051245"/>
    </source>
</evidence>
<dbReference type="InterPro" id="IPR035027">
    <property type="entry name" value="Csk-like_SH2"/>
</dbReference>
<evidence type="ECO:0000259" key="17">
    <source>
        <dbReference type="PROSITE" id="PS50002"/>
    </source>
</evidence>
<keyword evidence="6 14" id="KW-0418">Kinase</keyword>
<dbReference type="InterPro" id="IPR000980">
    <property type="entry name" value="SH2"/>
</dbReference>
<dbReference type="PROSITE" id="PS50002">
    <property type="entry name" value="SH3"/>
    <property type="match status" value="1"/>
</dbReference>
<dbReference type="PROSITE" id="PS00107">
    <property type="entry name" value="PROTEIN_KINASE_ATP"/>
    <property type="match status" value="1"/>
</dbReference>
<dbReference type="InterPro" id="IPR017441">
    <property type="entry name" value="Protein_kinase_ATP_BS"/>
</dbReference>
<keyword evidence="8 11" id="KW-0727">SH2 domain</keyword>
<comment type="subcellular location">
    <subcellularLocation>
        <location evidence="1">Cytoplasm</location>
    </subcellularLocation>
</comment>
<evidence type="ECO:0000256" key="1">
    <source>
        <dbReference type="ARBA" id="ARBA00004496"/>
    </source>
</evidence>
<keyword evidence="4 14" id="KW-0808">Transferase</keyword>
<evidence type="ECO:0000256" key="12">
    <source>
        <dbReference type="PROSITE-ProRule" id="PRU00192"/>
    </source>
</evidence>
<evidence type="ECO:0000313" key="19">
    <source>
        <dbReference type="EMBL" id="MDE51647.1"/>
    </source>
</evidence>
<evidence type="ECO:0000256" key="3">
    <source>
        <dbReference type="ARBA" id="ARBA00022490"/>
    </source>
</evidence>
<dbReference type="PROSITE" id="PS50011">
    <property type="entry name" value="PROTEIN_KINASE_DOM"/>
    <property type="match status" value="1"/>
</dbReference>
<dbReference type="EMBL" id="GGYP01006876">
    <property type="protein sequence ID" value="MDE51647.1"/>
    <property type="molecule type" value="Transcribed_RNA"/>
</dbReference>
<comment type="catalytic activity">
    <reaction evidence="10 14">
        <text>L-tyrosyl-[protein] + ATP = O-phospho-L-tyrosyl-[protein] + ADP + H(+)</text>
        <dbReference type="Rhea" id="RHEA:10596"/>
        <dbReference type="Rhea" id="RHEA-COMP:10136"/>
        <dbReference type="Rhea" id="RHEA-COMP:20101"/>
        <dbReference type="ChEBI" id="CHEBI:15378"/>
        <dbReference type="ChEBI" id="CHEBI:30616"/>
        <dbReference type="ChEBI" id="CHEBI:46858"/>
        <dbReference type="ChEBI" id="CHEBI:61978"/>
        <dbReference type="ChEBI" id="CHEBI:456216"/>
        <dbReference type="EC" id="2.7.10.2"/>
    </reaction>
</comment>
<dbReference type="InterPro" id="IPR020635">
    <property type="entry name" value="Tyr_kinase_cat_dom"/>
</dbReference>
<keyword evidence="3" id="KW-0963">Cytoplasm</keyword>
<dbReference type="InterPro" id="IPR001245">
    <property type="entry name" value="Ser-Thr/Tyr_kinase_cat_dom"/>
</dbReference>
<protein>
    <recommendedName>
        <fullName evidence="14">Tyrosine-protein kinase</fullName>
        <ecNumber evidence="14">2.7.10.2</ecNumber>
    </recommendedName>
</protein>
<dbReference type="Gene3D" id="1.10.510.10">
    <property type="entry name" value="Transferase(Phosphotransferase) domain 1"/>
    <property type="match status" value="1"/>
</dbReference>
<dbReference type="InterPro" id="IPR011009">
    <property type="entry name" value="Kinase-like_dom_sf"/>
</dbReference>
<evidence type="ECO:0000256" key="11">
    <source>
        <dbReference type="PROSITE-ProRule" id="PRU00191"/>
    </source>
</evidence>
<dbReference type="Pfam" id="PF00017">
    <property type="entry name" value="SH2"/>
    <property type="match status" value="1"/>
</dbReference>
<dbReference type="GO" id="GO:0002009">
    <property type="term" value="P:morphogenesis of an epithelium"/>
    <property type="evidence" value="ECO:0007669"/>
    <property type="project" value="UniProtKB-ARBA"/>
</dbReference>
<evidence type="ECO:0000259" key="16">
    <source>
        <dbReference type="PROSITE" id="PS50001"/>
    </source>
</evidence>
<proteinExistence type="inferred from homology"/>
<dbReference type="GO" id="GO:0005737">
    <property type="term" value="C:cytoplasm"/>
    <property type="evidence" value="ECO:0007669"/>
    <property type="project" value="UniProtKB-SubCell"/>
</dbReference>